<keyword evidence="1" id="KW-0677">Repeat</keyword>
<organism evidence="4 5">
    <name type="scientific">Bionectria ochroleuca</name>
    <name type="common">Gliocladium roseum</name>
    <dbReference type="NCBI Taxonomy" id="29856"/>
    <lineage>
        <taxon>Eukaryota</taxon>
        <taxon>Fungi</taxon>
        <taxon>Dikarya</taxon>
        <taxon>Ascomycota</taxon>
        <taxon>Pezizomycotina</taxon>
        <taxon>Sordariomycetes</taxon>
        <taxon>Hypocreomycetidae</taxon>
        <taxon>Hypocreales</taxon>
        <taxon>Bionectriaceae</taxon>
        <taxon>Clonostachys</taxon>
    </lineage>
</organism>
<dbReference type="InterPro" id="IPR002110">
    <property type="entry name" value="Ankyrin_rpt"/>
</dbReference>
<keyword evidence="2 3" id="KW-0040">ANK repeat</keyword>
<evidence type="ECO:0000256" key="2">
    <source>
        <dbReference type="ARBA" id="ARBA00023043"/>
    </source>
</evidence>
<accession>A0ABY6UAG9</accession>
<dbReference type="Proteomes" id="UP000766486">
    <property type="component" value="Unassembled WGS sequence"/>
</dbReference>
<feature type="repeat" description="ANK" evidence="3">
    <location>
        <begin position="306"/>
        <end position="338"/>
    </location>
</feature>
<keyword evidence="5" id="KW-1185">Reference proteome</keyword>
<dbReference type="PANTHER" id="PTHR24180">
    <property type="entry name" value="CYCLIN-DEPENDENT KINASE INHIBITOR 2C-RELATED"/>
    <property type="match status" value="1"/>
</dbReference>
<evidence type="ECO:0008006" key="6">
    <source>
        <dbReference type="Google" id="ProtNLM"/>
    </source>
</evidence>
<reference evidence="4 5" key="1">
    <citation type="submission" date="2019-06" db="EMBL/GenBank/DDBJ databases">
        <authorList>
            <person name="Broberg M."/>
        </authorList>
    </citation>
    <scope>NUCLEOTIDE SEQUENCE [LARGE SCALE GENOMIC DNA]</scope>
</reference>
<dbReference type="EMBL" id="CABFNS010000780">
    <property type="protein sequence ID" value="VUC28129.1"/>
    <property type="molecule type" value="Genomic_DNA"/>
</dbReference>
<dbReference type="InterPro" id="IPR051637">
    <property type="entry name" value="Ank_repeat_dom-contain_49"/>
</dbReference>
<comment type="caution">
    <text evidence="4">The sequence shown here is derived from an EMBL/GenBank/DDBJ whole genome shotgun (WGS) entry which is preliminary data.</text>
</comment>
<dbReference type="InterPro" id="IPR036770">
    <property type="entry name" value="Ankyrin_rpt-contain_sf"/>
</dbReference>
<dbReference type="PANTHER" id="PTHR24180:SF45">
    <property type="entry name" value="POLY [ADP-RIBOSE] POLYMERASE TANKYRASE"/>
    <property type="match status" value="1"/>
</dbReference>
<dbReference type="PROSITE" id="PS50297">
    <property type="entry name" value="ANK_REP_REGION"/>
    <property type="match status" value="1"/>
</dbReference>
<evidence type="ECO:0000313" key="4">
    <source>
        <dbReference type="EMBL" id="VUC28129.1"/>
    </source>
</evidence>
<evidence type="ECO:0000256" key="1">
    <source>
        <dbReference type="ARBA" id="ARBA00022737"/>
    </source>
</evidence>
<evidence type="ECO:0000256" key="3">
    <source>
        <dbReference type="PROSITE-ProRule" id="PRU00023"/>
    </source>
</evidence>
<sequence length="550" mass="61800">MPQIKKLKLTVDDQVQLASPSGGQDGSSPLNIPPLDSPNFPVELWDEIGKILSEDVVESTARDLLNLMLSCRKLCPIFRRRLYIFNGRMLEKPSTAFIDRWLAEPGTEPKIDWRERSAMLWAAQNGSMGTARAVMEITPDLCQADHVGIAIRHQQYELAWMLLKWQKIEAEVSVTGPLKIGQLPSYQARLPGISSYQGPPSSEMLSVLIKHGLDVNQTSGSRTLLMYALRHLKWSKDTIGVVKDMVPLIRDINQQLPDGFPGDDDTALMYWLRSPNGGERLGEALCLEVTGLLLDHGASLTSRNWRGDTPLHIATAECYPSVVKVLINRGADVSASNNNGETPLHMTGDHIYSVAGLYSGDRPQLIRATVQKIIMLIDANADPESLSDNGTIALRPQYEAWECHDSFEKIVEIYTSSAQKRGGPVNVIDFLHRRPYLLRDCVDSMYWKRDEDNKGKPDFEFLLGYGLNIDEHDHMDENLLDMALQRGHRLPATEEYQWLFMYLLGQGANINNRNQIGQTVLDRTEDVSKRDFLIRYGALLGSELDEAFGN</sequence>
<dbReference type="SUPFAM" id="SSF48403">
    <property type="entry name" value="Ankyrin repeat"/>
    <property type="match status" value="2"/>
</dbReference>
<proteinExistence type="predicted"/>
<dbReference type="PROSITE" id="PS50088">
    <property type="entry name" value="ANK_REPEAT"/>
    <property type="match status" value="1"/>
</dbReference>
<name>A0ABY6UAG9_BIOOC</name>
<dbReference type="Pfam" id="PF00023">
    <property type="entry name" value="Ank"/>
    <property type="match status" value="1"/>
</dbReference>
<protein>
    <recommendedName>
        <fullName evidence="6">F-box domain-containing protein</fullName>
    </recommendedName>
</protein>
<evidence type="ECO:0000313" key="5">
    <source>
        <dbReference type="Proteomes" id="UP000766486"/>
    </source>
</evidence>
<dbReference type="SMART" id="SM00248">
    <property type="entry name" value="ANK"/>
    <property type="match status" value="5"/>
</dbReference>
<gene>
    <name evidence="4" type="ORF">CLO192961_LOCUS225294</name>
</gene>
<dbReference type="Gene3D" id="1.25.40.20">
    <property type="entry name" value="Ankyrin repeat-containing domain"/>
    <property type="match status" value="1"/>
</dbReference>